<gene>
    <name evidence="1" type="ORF">HWQ14_16310</name>
</gene>
<dbReference type="InterPro" id="IPR024524">
    <property type="entry name" value="DUF3800"/>
</dbReference>
<dbReference type="EMBL" id="CP056117">
    <property type="protein sequence ID" value="QKZ99121.1"/>
    <property type="molecule type" value="Genomic_DNA"/>
</dbReference>
<accession>A0A7H8UGT1</accession>
<evidence type="ECO:0000313" key="1">
    <source>
        <dbReference type="EMBL" id="QKZ99121.1"/>
    </source>
</evidence>
<dbReference type="Proteomes" id="UP000509421">
    <property type="component" value="Chromosome"/>
</dbReference>
<organism evidence="1 2">
    <name type="scientific">Enterobacter cloacae</name>
    <dbReference type="NCBI Taxonomy" id="550"/>
    <lineage>
        <taxon>Bacteria</taxon>
        <taxon>Pseudomonadati</taxon>
        <taxon>Pseudomonadota</taxon>
        <taxon>Gammaproteobacteria</taxon>
        <taxon>Enterobacterales</taxon>
        <taxon>Enterobacteriaceae</taxon>
        <taxon>Enterobacter</taxon>
        <taxon>Enterobacter cloacae complex</taxon>
    </lineage>
</organism>
<name>A0A7H8UGT1_ENTCL</name>
<dbReference type="Pfam" id="PF12686">
    <property type="entry name" value="DUF3800"/>
    <property type="match status" value="1"/>
</dbReference>
<reference evidence="1 2" key="1">
    <citation type="submission" date="2020-06" db="EMBL/GenBank/DDBJ databases">
        <title>Long-read sequencing of DSM26481-BlokeschLab.</title>
        <authorList>
            <person name="Blokesch M."/>
        </authorList>
    </citation>
    <scope>NUCLEOTIDE SEQUENCE [LARGE SCALE GENOMIC DNA]</scope>
    <source>
        <strain evidence="1 2">DSM 26481</strain>
    </source>
</reference>
<dbReference type="AlphaFoldDB" id="A0A7H8UGT1"/>
<protein>
    <submittedName>
        <fullName evidence="1">DUF3800 domain-containing protein</fullName>
    </submittedName>
</protein>
<proteinExistence type="predicted"/>
<evidence type="ECO:0000313" key="2">
    <source>
        <dbReference type="Proteomes" id="UP000509421"/>
    </source>
</evidence>
<sequence>MKIYIDESGIFSANNNLTRIDKAWGTVGAITIPHKNIKKASAALCVLKSKLKIPVSLEIKNEFRPEPSSEYFAEFLTELLKLDCTFHAMTVNRTSLNDDATRMHMKAQIDGRANYIKKIESELNQEEFEEYVNEFEVTKELINSSSIQEYNQVVIQSYLISFMLDKTITYYLRNNPRELSRFEWVFDLKNSAPARFEFLYSKFMPETVESHYYSEPRGIPYIPEAIKYFYRNYGAEEVGLGMPLEEIERRKRLFNVDHSTVAGCSMPILFGKILNNYSVFLDSNKSDGLQIADLVVSAVNRFLKGNVDDVVKTSKLLGPLFVNSPRIDVPAIPHVNFGESSESIKNINFDNLELLNFEARELYTKVYRSGFTKNIRKLLERQSNGN</sequence>
<dbReference type="RefSeq" id="WP_176610312.1">
    <property type="nucleotide sequence ID" value="NZ_CP056117.1"/>
</dbReference>